<evidence type="ECO:0000313" key="2">
    <source>
        <dbReference type="EMBL" id="KGB36449.1"/>
    </source>
</evidence>
<gene>
    <name evidence="2" type="ORF">MS3_04756</name>
</gene>
<evidence type="ECO:0000256" key="1">
    <source>
        <dbReference type="SAM" id="SignalP"/>
    </source>
</evidence>
<protein>
    <submittedName>
        <fullName evidence="2">Uncharacterized protein</fullName>
    </submittedName>
</protein>
<feature type="signal peptide" evidence="1">
    <location>
        <begin position="1"/>
        <end position="28"/>
    </location>
</feature>
<proteinExistence type="predicted"/>
<organism evidence="2">
    <name type="scientific">Schistosoma haematobium</name>
    <name type="common">Blood fluke</name>
    <dbReference type="NCBI Taxonomy" id="6185"/>
    <lineage>
        <taxon>Eukaryota</taxon>
        <taxon>Metazoa</taxon>
        <taxon>Spiralia</taxon>
        <taxon>Lophotrochozoa</taxon>
        <taxon>Platyhelminthes</taxon>
        <taxon>Trematoda</taxon>
        <taxon>Digenea</taxon>
        <taxon>Strigeidida</taxon>
        <taxon>Schistosomatoidea</taxon>
        <taxon>Schistosomatidae</taxon>
        <taxon>Schistosoma</taxon>
    </lineage>
</organism>
<name>A0A094ZTL0_SCHHA</name>
<reference evidence="2" key="1">
    <citation type="journal article" date="2012" name="Nat. Genet.">
        <title>Whole-genome sequence of Schistosoma haematobium.</title>
        <authorList>
            <person name="Young N.D."/>
            <person name="Jex A.R."/>
            <person name="Li B."/>
            <person name="Liu S."/>
            <person name="Yang L."/>
            <person name="Xiong Z."/>
            <person name="Li Y."/>
            <person name="Cantacessi C."/>
            <person name="Hall R.S."/>
            <person name="Xu X."/>
            <person name="Chen F."/>
            <person name="Wu X."/>
            <person name="Zerlotini A."/>
            <person name="Oliveira G."/>
            <person name="Hofmann A."/>
            <person name="Zhang G."/>
            <person name="Fang X."/>
            <person name="Kang Y."/>
            <person name="Campbell B.E."/>
            <person name="Loukas A."/>
            <person name="Ranganathan S."/>
            <person name="Rollinson D."/>
            <person name="Rinaldi G."/>
            <person name="Brindley P.J."/>
            <person name="Yang H."/>
            <person name="Wang J."/>
            <person name="Wang J."/>
            <person name="Gasser R.B."/>
        </authorList>
    </citation>
    <scope>NUCLEOTIDE SEQUENCE [LARGE SCALE GENOMIC DNA]</scope>
</reference>
<dbReference type="EMBL" id="KL250777">
    <property type="protein sequence ID" value="KGB36449.1"/>
    <property type="molecule type" value="Genomic_DNA"/>
</dbReference>
<feature type="chain" id="PRO_5001906179" evidence="1">
    <location>
        <begin position="29"/>
        <end position="80"/>
    </location>
</feature>
<accession>A0A094ZTL0</accession>
<keyword evidence="1" id="KW-0732">Signal</keyword>
<feature type="non-terminal residue" evidence="2">
    <location>
        <position position="80"/>
    </location>
</feature>
<sequence>MFGKIQILIFLLSTIMLYSMQTANKINGEPMRRWYPLGVEASRKPSFSQGDSVAELEIPYNGDQYDSEVMKRAVRLMRLG</sequence>
<dbReference type="AlphaFoldDB" id="A0A094ZTL0"/>